<dbReference type="AlphaFoldDB" id="A0A0C2SIT7"/>
<protein>
    <submittedName>
        <fullName evidence="2">Uncharacterized protein</fullName>
    </submittedName>
</protein>
<evidence type="ECO:0000313" key="3">
    <source>
        <dbReference type="Proteomes" id="UP000054549"/>
    </source>
</evidence>
<dbReference type="HOGENOM" id="CLU_1019314_0_0_1"/>
<feature type="region of interest" description="Disordered" evidence="1">
    <location>
        <begin position="94"/>
        <end position="203"/>
    </location>
</feature>
<gene>
    <name evidence="2" type="ORF">M378DRAFT_1016174</name>
</gene>
<feature type="non-terminal residue" evidence="2">
    <location>
        <position position="273"/>
    </location>
</feature>
<feature type="compositionally biased region" description="Basic and acidic residues" evidence="1">
    <location>
        <begin position="183"/>
        <end position="192"/>
    </location>
</feature>
<keyword evidence="3" id="KW-1185">Reference proteome</keyword>
<reference evidence="2 3" key="1">
    <citation type="submission" date="2014-04" db="EMBL/GenBank/DDBJ databases">
        <title>Evolutionary Origins and Diversification of the Mycorrhizal Mutualists.</title>
        <authorList>
            <consortium name="DOE Joint Genome Institute"/>
            <consortium name="Mycorrhizal Genomics Consortium"/>
            <person name="Kohler A."/>
            <person name="Kuo A."/>
            <person name="Nagy L.G."/>
            <person name="Floudas D."/>
            <person name="Copeland A."/>
            <person name="Barry K.W."/>
            <person name="Cichocki N."/>
            <person name="Veneault-Fourrey C."/>
            <person name="LaButti K."/>
            <person name="Lindquist E.A."/>
            <person name="Lipzen A."/>
            <person name="Lundell T."/>
            <person name="Morin E."/>
            <person name="Murat C."/>
            <person name="Riley R."/>
            <person name="Ohm R."/>
            <person name="Sun H."/>
            <person name="Tunlid A."/>
            <person name="Henrissat B."/>
            <person name="Grigoriev I.V."/>
            <person name="Hibbett D.S."/>
            <person name="Martin F."/>
        </authorList>
    </citation>
    <scope>NUCLEOTIDE SEQUENCE [LARGE SCALE GENOMIC DNA]</scope>
    <source>
        <strain evidence="2 3">Koide BX008</strain>
    </source>
</reference>
<feature type="compositionally biased region" description="Pro residues" evidence="1">
    <location>
        <begin position="162"/>
        <end position="178"/>
    </location>
</feature>
<feature type="compositionally biased region" description="Polar residues" evidence="1">
    <location>
        <begin position="141"/>
        <end position="160"/>
    </location>
</feature>
<feature type="region of interest" description="Disordered" evidence="1">
    <location>
        <begin position="1"/>
        <end position="55"/>
    </location>
</feature>
<dbReference type="Proteomes" id="UP000054549">
    <property type="component" value="Unassembled WGS sequence"/>
</dbReference>
<feature type="compositionally biased region" description="Polar residues" evidence="1">
    <location>
        <begin position="95"/>
        <end position="116"/>
    </location>
</feature>
<evidence type="ECO:0000256" key="1">
    <source>
        <dbReference type="SAM" id="MobiDB-lite"/>
    </source>
</evidence>
<proteinExistence type="predicted"/>
<organism evidence="2 3">
    <name type="scientific">Amanita muscaria (strain Koide BX008)</name>
    <dbReference type="NCBI Taxonomy" id="946122"/>
    <lineage>
        <taxon>Eukaryota</taxon>
        <taxon>Fungi</taxon>
        <taxon>Dikarya</taxon>
        <taxon>Basidiomycota</taxon>
        <taxon>Agaricomycotina</taxon>
        <taxon>Agaricomycetes</taxon>
        <taxon>Agaricomycetidae</taxon>
        <taxon>Agaricales</taxon>
        <taxon>Pluteineae</taxon>
        <taxon>Amanitaceae</taxon>
        <taxon>Amanita</taxon>
    </lineage>
</organism>
<dbReference type="InParanoid" id="A0A0C2SIT7"/>
<sequence length="273" mass="29170">MAPKRSVRLRLPSNPPAPAQPLASSSETQLTDTRQGSPGDFSGGEHSDDEAAGEDVATLSKALEGAASDDIHTALAPPSRVSALASSSRLLGDSVMTSQASSSQQTLFPQPTASSSRKGKERLRFITPDRSSSPERDQGDISITHTVANPLVNSQIATHTPSSPPPQPREHMPPPPAPAQNQQRDKRPRPVEENLDLLGDDPPFSRTELVSMLSNLQSSILEQCRQLVNPNGESTLYMPAPGVGPFFLRAFASFPPSVCLFLPSVCLRHPSIC</sequence>
<dbReference type="EMBL" id="KN819202">
    <property type="protein sequence ID" value="KIL53854.1"/>
    <property type="molecule type" value="Genomic_DNA"/>
</dbReference>
<feature type="compositionally biased region" description="Polar residues" evidence="1">
    <location>
        <begin position="27"/>
        <end position="36"/>
    </location>
</feature>
<accession>A0A0C2SIT7</accession>
<evidence type="ECO:0000313" key="2">
    <source>
        <dbReference type="EMBL" id="KIL53854.1"/>
    </source>
</evidence>
<name>A0A0C2SIT7_AMAMK</name>